<evidence type="ECO:0000313" key="2">
    <source>
        <dbReference type="EMBL" id="MBO0451583.1"/>
    </source>
</evidence>
<reference evidence="2 3" key="1">
    <citation type="submission" date="2021-03" db="EMBL/GenBank/DDBJ databases">
        <title>Enterococcal diversity collection.</title>
        <authorList>
            <person name="Gilmore M.S."/>
            <person name="Schwartzman J."/>
            <person name="Van Tyne D."/>
            <person name="Martin M."/>
            <person name="Earl A.M."/>
            <person name="Manson A.L."/>
            <person name="Straub T."/>
            <person name="Salamzade R."/>
            <person name="Saavedra J."/>
            <person name="Lebreton F."/>
            <person name="Prichula J."/>
            <person name="Schaufler K."/>
            <person name="Gaca A."/>
            <person name="Sgardioli B."/>
            <person name="Wagenaar J."/>
            <person name="Strong T."/>
        </authorList>
    </citation>
    <scope>NUCLEOTIDE SEQUENCE [LARGE SCALE GENOMIC DNA]</scope>
    <source>
        <strain evidence="2 3">MJM16</strain>
    </source>
</reference>
<comment type="caution">
    <text evidence="2">The sequence shown here is derived from an EMBL/GenBank/DDBJ whole genome shotgun (WGS) entry which is preliminary data.</text>
</comment>
<dbReference type="EMBL" id="JAFLVR010000010">
    <property type="protein sequence ID" value="MBO0451583.1"/>
    <property type="molecule type" value="Genomic_DNA"/>
</dbReference>
<evidence type="ECO:0000313" key="3">
    <source>
        <dbReference type="Proteomes" id="UP000664495"/>
    </source>
</evidence>
<keyword evidence="3" id="KW-1185">Reference proteome</keyword>
<keyword evidence="1" id="KW-0472">Membrane</keyword>
<accession>A0ABS3HED1</accession>
<evidence type="ECO:0000256" key="1">
    <source>
        <dbReference type="SAM" id="Phobius"/>
    </source>
</evidence>
<keyword evidence="1" id="KW-0812">Transmembrane</keyword>
<organism evidence="2 3">
    <name type="scientific">Candidatus Enterococcus murrayae</name>
    <dbReference type="NCBI Taxonomy" id="2815321"/>
    <lineage>
        <taxon>Bacteria</taxon>
        <taxon>Bacillati</taxon>
        <taxon>Bacillota</taxon>
        <taxon>Bacilli</taxon>
        <taxon>Lactobacillales</taxon>
        <taxon>Enterococcaceae</taxon>
        <taxon>Enterococcus</taxon>
    </lineage>
</organism>
<dbReference type="Proteomes" id="UP000664495">
    <property type="component" value="Unassembled WGS sequence"/>
</dbReference>
<keyword evidence="1" id="KW-1133">Transmembrane helix</keyword>
<sequence length="64" mass="6719">MMGKIELTLVVAVIATALGAFFALSADTMVIATICLVVIICVVFTGLCELKSTPEGKKNSSQKE</sequence>
<protein>
    <submittedName>
        <fullName evidence="2">Uncharacterized protein</fullName>
    </submittedName>
</protein>
<proteinExistence type="predicted"/>
<feature type="transmembrane region" description="Helical" evidence="1">
    <location>
        <begin position="29"/>
        <end position="48"/>
    </location>
</feature>
<dbReference type="RefSeq" id="WP_207107396.1">
    <property type="nucleotide sequence ID" value="NZ_JAFLVR010000010.1"/>
</dbReference>
<gene>
    <name evidence="2" type="ORF">JZO85_04830</name>
</gene>
<name>A0ABS3HED1_9ENTE</name>